<evidence type="ECO:0000313" key="3">
    <source>
        <dbReference type="EMBL" id="OEK09508.1"/>
    </source>
</evidence>
<dbReference type="STRING" id="1849968.A8C32_12425"/>
<reference evidence="3 4" key="1">
    <citation type="submission" date="2016-05" db="EMBL/GenBank/DDBJ databases">
        <title>Draft Genome Sequence of Algibacter sp. Strain SK-16 Isolated from the Surface Water of Aburatsubo Inlet.</title>
        <authorList>
            <person name="Wong S.-K."/>
            <person name="Yoshizawa S."/>
            <person name="Nakajima Y."/>
            <person name="Ogura Y."/>
            <person name="Tetsuya H."/>
            <person name="Hamasaki K."/>
        </authorList>
    </citation>
    <scope>NUCLEOTIDE SEQUENCE [LARGE SCALE GENOMIC DNA]</scope>
    <source>
        <strain evidence="3 4">SK-16</strain>
    </source>
</reference>
<dbReference type="Gene3D" id="3.40.50.2300">
    <property type="match status" value="1"/>
</dbReference>
<dbReference type="EMBL" id="MDJD01000007">
    <property type="protein sequence ID" value="OEK09508.1"/>
    <property type="molecule type" value="Genomic_DNA"/>
</dbReference>
<evidence type="ECO:0000256" key="1">
    <source>
        <dbReference type="PROSITE-ProRule" id="PRU00169"/>
    </source>
</evidence>
<feature type="modified residue" description="4-aspartylphosphate" evidence="1">
    <location>
        <position position="59"/>
    </location>
</feature>
<dbReference type="Pfam" id="PF00072">
    <property type="entry name" value="Response_reg"/>
    <property type="match status" value="1"/>
</dbReference>
<comment type="caution">
    <text evidence="3">The sequence shown here is derived from an EMBL/GenBank/DDBJ whole genome shotgun (WGS) entry which is preliminary data.</text>
</comment>
<keyword evidence="4" id="KW-1185">Reference proteome</keyword>
<evidence type="ECO:0000313" key="4">
    <source>
        <dbReference type="Proteomes" id="UP000095713"/>
    </source>
</evidence>
<dbReference type="GO" id="GO:0000160">
    <property type="term" value="P:phosphorelay signal transduction system"/>
    <property type="evidence" value="ECO:0007669"/>
    <property type="project" value="InterPro"/>
</dbReference>
<dbReference type="Proteomes" id="UP000095713">
    <property type="component" value="Unassembled WGS sequence"/>
</dbReference>
<dbReference type="RefSeq" id="WP_069828945.1">
    <property type="nucleotide sequence ID" value="NZ_MDJD01000007.1"/>
</dbReference>
<dbReference type="InterPro" id="IPR001789">
    <property type="entry name" value="Sig_transdc_resp-reg_receiver"/>
</dbReference>
<organism evidence="3 4">
    <name type="scientific">Flavivirga aquatica</name>
    <dbReference type="NCBI Taxonomy" id="1849968"/>
    <lineage>
        <taxon>Bacteria</taxon>
        <taxon>Pseudomonadati</taxon>
        <taxon>Bacteroidota</taxon>
        <taxon>Flavobacteriia</taxon>
        <taxon>Flavobacteriales</taxon>
        <taxon>Flavobacteriaceae</taxon>
        <taxon>Flavivirga</taxon>
    </lineage>
</organism>
<dbReference type="AlphaFoldDB" id="A0A1E5TDR4"/>
<evidence type="ECO:0000259" key="2">
    <source>
        <dbReference type="PROSITE" id="PS50110"/>
    </source>
</evidence>
<feature type="domain" description="Response regulatory" evidence="2">
    <location>
        <begin position="4"/>
        <end position="132"/>
    </location>
</feature>
<dbReference type="SMART" id="SM00448">
    <property type="entry name" value="REC"/>
    <property type="match status" value="1"/>
</dbReference>
<sequence>MFKKVLIVDDHDDINNGVLNILNTFNIETIQNAQYCDDAHLKVKKAVFDGQNFDLLITDLSFKKDHRECKISSGEELIATLKIEYPELPIIVYSMNSLLQKVRTLINKHHINAYVCKDRKGSLELSQAIEAVYNKKLFLSPQVKNALSSKSDSEIDDYDIELIKQLSLGLSQTEISKHFEQHHITPSSLSSVEKRLNKLKDLFKANNAIHLVSIIKDLGLL</sequence>
<dbReference type="PROSITE" id="PS50110">
    <property type="entry name" value="RESPONSE_REGULATORY"/>
    <property type="match status" value="1"/>
</dbReference>
<dbReference type="SUPFAM" id="SSF52172">
    <property type="entry name" value="CheY-like"/>
    <property type="match status" value="1"/>
</dbReference>
<proteinExistence type="predicted"/>
<protein>
    <submittedName>
        <fullName evidence="3">Transcriptional regulator</fullName>
    </submittedName>
</protein>
<name>A0A1E5TDR4_9FLAO</name>
<dbReference type="OrthoDB" id="659223at2"/>
<dbReference type="InterPro" id="IPR011006">
    <property type="entry name" value="CheY-like_superfamily"/>
</dbReference>
<accession>A0A1E5TDR4</accession>
<keyword evidence="1" id="KW-0597">Phosphoprotein</keyword>
<gene>
    <name evidence="3" type="ORF">A8C32_12425</name>
</gene>